<dbReference type="AlphaFoldDB" id="A0AAP0PA99"/>
<keyword evidence="1" id="KW-0812">Transmembrane</keyword>
<dbReference type="PANTHER" id="PTHR37172">
    <property type="entry name" value="TRANSMEMBRANE PROTEIN"/>
    <property type="match status" value="1"/>
</dbReference>
<comment type="caution">
    <text evidence="2">The sequence shown here is derived from an EMBL/GenBank/DDBJ whole genome shotgun (WGS) entry which is preliminary data.</text>
</comment>
<proteinExistence type="predicted"/>
<evidence type="ECO:0000256" key="1">
    <source>
        <dbReference type="SAM" id="Phobius"/>
    </source>
</evidence>
<organism evidence="2 3">
    <name type="scientific">Stephania japonica</name>
    <dbReference type="NCBI Taxonomy" id="461633"/>
    <lineage>
        <taxon>Eukaryota</taxon>
        <taxon>Viridiplantae</taxon>
        <taxon>Streptophyta</taxon>
        <taxon>Embryophyta</taxon>
        <taxon>Tracheophyta</taxon>
        <taxon>Spermatophyta</taxon>
        <taxon>Magnoliopsida</taxon>
        <taxon>Ranunculales</taxon>
        <taxon>Menispermaceae</taxon>
        <taxon>Menispermoideae</taxon>
        <taxon>Cissampelideae</taxon>
        <taxon>Stephania</taxon>
    </lineage>
</organism>
<reference evidence="2 3" key="1">
    <citation type="submission" date="2024-01" db="EMBL/GenBank/DDBJ databases">
        <title>Genome assemblies of Stephania.</title>
        <authorList>
            <person name="Yang L."/>
        </authorList>
    </citation>
    <scope>NUCLEOTIDE SEQUENCE [LARGE SCALE GENOMIC DNA]</scope>
    <source>
        <strain evidence="2">QJT</strain>
        <tissue evidence="2">Leaf</tissue>
    </source>
</reference>
<keyword evidence="1" id="KW-1133">Transmembrane helix</keyword>
<dbReference type="Proteomes" id="UP001417504">
    <property type="component" value="Unassembled WGS sequence"/>
</dbReference>
<evidence type="ECO:0000313" key="3">
    <source>
        <dbReference type="Proteomes" id="UP001417504"/>
    </source>
</evidence>
<feature type="transmembrane region" description="Helical" evidence="1">
    <location>
        <begin position="230"/>
        <end position="250"/>
    </location>
</feature>
<gene>
    <name evidence="2" type="ORF">Sjap_007281</name>
</gene>
<evidence type="ECO:0000313" key="2">
    <source>
        <dbReference type="EMBL" id="KAK9136687.1"/>
    </source>
</evidence>
<feature type="transmembrane region" description="Helical" evidence="1">
    <location>
        <begin position="105"/>
        <end position="129"/>
    </location>
</feature>
<dbReference type="EMBL" id="JBBNAE010000003">
    <property type="protein sequence ID" value="KAK9136687.1"/>
    <property type="molecule type" value="Genomic_DNA"/>
</dbReference>
<dbReference type="PANTHER" id="PTHR37172:SF3">
    <property type="entry name" value="TRANSMEMBRANE PROTEIN"/>
    <property type="match status" value="1"/>
</dbReference>
<accession>A0AAP0PA99</accession>
<name>A0AAP0PA99_9MAGN</name>
<feature type="transmembrane region" description="Helical" evidence="1">
    <location>
        <begin position="63"/>
        <end position="85"/>
    </location>
</feature>
<keyword evidence="1" id="KW-0472">Membrane</keyword>
<feature type="transmembrane region" description="Helical" evidence="1">
    <location>
        <begin position="141"/>
        <end position="161"/>
    </location>
</feature>
<evidence type="ECO:0008006" key="4">
    <source>
        <dbReference type="Google" id="ProtNLM"/>
    </source>
</evidence>
<keyword evidence="3" id="KW-1185">Reference proteome</keyword>
<sequence>MAAILREAFYILTLTLLSLLLPLSFLLLARLSATQYVIALTPSPTPQASLLVSFFLQTNPSVLHAILSVVSMATLLHGLLGGTSLSSQSARDSTSILILKPRLRVAWILLCTLQICVGLGVEGVVASGVLPVDYNEDNGMLTSLCRIVFFIGLHESMLLWFRIVVKPVADDTILGFFKEERLVEKVAIGLSFGYLWWWRLRGEVGVLVHLVQFKKQLSKGVAVADIVSWWLYYLTVIIGMVRIVNGIIWAGKVLLCRKPEDQDPCVSHVDNDNV</sequence>
<protein>
    <recommendedName>
        <fullName evidence="4">Transmembrane protein</fullName>
    </recommendedName>
</protein>